<evidence type="ECO:0000313" key="2">
    <source>
        <dbReference type="Proteomes" id="UP000246238"/>
    </source>
</evidence>
<evidence type="ECO:0000313" key="1">
    <source>
        <dbReference type="EMBL" id="AWH14410.1"/>
    </source>
</evidence>
<dbReference type="Proteomes" id="UP000246238">
    <property type="component" value="Segment"/>
</dbReference>
<reference evidence="2" key="1">
    <citation type="submission" date="2018-03" db="EMBL/GenBank/DDBJ databases">
        <authorList>
            <person name="Keele B.F."/>
        </authorList>
    </citation>
    <scope>NUCLEOTIDE SEQUENCE [LARGE SCALE GENOMIC DNA]</scope>
</reference>
<name>A0A2S1PCW0_9CAUD</name>
<dbReference type="KEGG" id="vg:55608169"/>
<gene>
    <name evidence="1" type="primary">9</name>
    <name evidence="1" type="ORF">SEA_TCHEN_9</name>
</gene>
<organism evidence="1 2">
    <name type="scientific">Mycobacterium phage TChen</name>
    <dbReference type="NCBI Taxonomy" id="2163598"/>
    <lineage>
        <taxon>Viruses</taxon>
        <taxon>Duplodnaviria</taxon>
        <taxon>Heunggongvirae</taxon>
        <taxon>Uroviricota</taxon>
        <taxon>Caudoviricetes</taxon>
        <taxon>Gracegardnervirinae</taxon>
        <taxon>Thetabobvirus</taxon>
        <taxon>Thetabobvirus tchen</taxon>
        <taxon>Mycobacterium virus TChen</taxon>
    </lineage>
</organism>
<dbReference type="EMBL" id="MH077585">
    <property type="protein sequence ID" value="AWH14410.1"/>
    <property type="molecule type" value="Genomic_DNA"/>
</dbReference>
<keyword evidence="2" id="KW-1185">Reference proteome</keyword>
<accession>A0A2S1PCW0</accession>
<proteinExistence type="predicted"/>
<dbReference type="RefSeq" id="YP_009837965.1">
    <property type="nucleotide sequence ID" value="NC_048705.1"/>
</dbReference>
<protein>
    <submittedName>
        <fullName evidence="1">Head-to-tail stopper</fullName>
    </submittedName>
</protein>
<sequence length="110" mass="12233">MTFPTPYTVTRLPFTGESTYDSTGEEIPVWGDPVELPVYSIAPHLIEQGSTTVTETQVADVDVAMPKALVELKDRFEFDGDTYEVVGVQDWTRGFHGWAPGIVVELRKVT</sequence>
<dbReference type="GeneID" id="55608169"/>